<dbReference type="Pfam" id="PF00724">
    <property type="entry name" value="Oxidored_FMN"/>
    <property type="match status" value="1"/>
</dbReference>
<proteinExistence type="predicted"/>
<evidence type="ECO:0000256" key="1">
    <source>
        <dbReference type="ARBA" id="ARBA00022630"/>
    </source>
</evidence>
<dbReference type="InterPro" id="IPR001155">
    <property type="entry name" value="OxRdtase_FMN_N"/>
</dbReference>
<keyword evidence="1" id="KW-0285">Flavoprotein</keyword>
<evidence type="ECO:0000313" key="5">
    <source>
        <dbReference type="Proteomes" id="UP000254889"/>
    </source>
</evidence>
<dbReference type="SUPFAM" id="SSF51395">
    <property type="entry name" value="FMN-linked oxidoreductases"/>
    <property type="match status" value="1"/>
</dbReference>
<dbReference type="EMBL" id="CP031417">
    <property type="protein sequence ID" value="AXK81762.1"/>
    <property type="molecule type" value="Genomic_DNA"/>
</dbReference>
<dbReference type="PANTHER" id="PTHR43656:SF2">
    <property type="entry name" value="BINDING OXIDOREDUCTASE, PUTATIVE (AFU_ORTHOLOGUE AFUA_2G08260)-RELATED"/>
    <property type="match status" value="1"/>
</dbReference>
<dbReference type="Proteomes" id="UP000254889">
    <property type="component" value="Chromosome"/>
</dbReference>
<keyword evidence="2" id="KW-0560">Oxidoreductase</keyword>
<dbReference type="RefSeq" id="WP_115692141.1">
    <property type="nucleotide sequence ID" value="NZ_CP031417.1"/>
</dbReference>
<dbReference type="InterPro" id="IPR013785">
    <property type="entry name" value="Aldolase_TIM"/>
</dbReference>
<sequence>MKFGDYPKAGSLDGVAGFRNYVSSLGLDMPCDDIVAHGPQAPLNAPVEIDGMKIGHRLAIQPMEGWDCERDGRPSENTKRRWRRFGLSGAKLLWGGEACAVRPDGRANPKQLVMTEQSIGDIAKMRESVIDAHKEATGGDGSDVVIGLQLTHSGRFCKPNDNTKFESIIAYRHPLLDRKFGVPADRAPISDDEIKRLVGDFVIAAKRAQQCGFDFVDIKHCHGYLAHEFLSAVDRPGPYGGSLENRTRFLREVVEGIRAEAPGLKMGVRLSAIDSVPFKPDPARSAPGALGPGIPEEHALPYRYAFGANPDNPLEYDLTETKALLEIMRGLGIRFLNVTAASPYYNPHIIRPALYPPSDGYHPPEDPFVGVMRQLEVVRDLKKAFPDFCFMGSGYTYLQEFFPNVAQAVVSRGWVDLVGLGRMVLAYPELPLDILQGKPLQKKRYCRTFSDCTTAPRNGIVSGCYPLDAHYKKSPEFKQLATVKKAVAS</sequence>
<dbReference type="InterPro" id="IPR051799">
    <property type="entry name" value="NADH_flavin_oxidoreductase"/>
</dbReference>
<reference evidence="4 5" key="1">
    <citation type="submission" date="2018-07" db="EMBL/GenBank/DDBJ databases">
        <authorList>
            <person name="Quirk P.G."/>
            <person name="Krulwich T.A."/>
        </authorList>
    </citation>
    <scope>NUCLEOTIDE SEQUENCE [LARGE SCALE GENOMIC DNA]</scope>
    <source>
        <strain evidence="4 5">CC-BB4</strain>
    </source>
</reference>
<feature type="domain" description="NADH:flavin oxidoreductase/NADH oxidase N-terminal" evidence="3">
    <location>
        <begin position="43"/>
        <end position="276"/>
    </location>
</feature>
<evidence type="ECO:0000256" key="2">
    <source>
        <dbReference type="ARBA" id="ARBA00023002"/>
    </source>
</evidence>
<keyword evidence="5" id="KW-1185">Reference proteome</keyword>
<protein>
    <submittedName>
        <fullName evidence="4">NADH:flavin oxidoreductase</fullName>
    </submittedName>
</protein>
<dbReference type="PANTHER" id="PTHR43656">
    <property type="entry name" value="BINDING OXIDOREDUCTASE, PUTATIVE (AFU_ORTHOLOGUE AFUA_2G08260)-RELATED"/>
    <property type="match status" value="1"/>
</dbReference>
<evidence type="ECO:0000313" key="4">
    <source>
        <dbReference type="EMBL" id="AXK81762.1"/>
    </source>
</evidence>
<dbReference type="GO" id="GO:0010181">
    <property type="term" value="F:FMN binding"/>
    <property type="evidence" value="ECO:0007669"/>
    <property type="project" value="InterPro"/>
</dbReference>
<evidence type="ECO:0000259" key="3">
    <source>
        <dbReference type="Pfam" id="PF00724"/>
    </source>
</evidence>
<dbReference type="AlphaFoldDB" id="A0A345ZXW5"/>
<accession>A0A345ZXW5</accession>
<dbReference type="GO" id="GO:0016491">
    <property type="term" value="F:oxidoreductase activity"/>
    <property type="evidence" value="ECO:0007669"/>
    <property type="project" value="UniProtKB-KW"/>
</dbReference>
<name>A0A345ZXW5_9HYPH</name>
<organism evidence="4 5">
    <name type="scientific">Pseudolabrys taiwanensis</name>
    <dbReference type="NCBI Taxonomy" id="331696"/>
    <lineage>
        <taxon>Bacteria</taxon>
        <taxon>Pseudomonadati</taxon>
        <taxon>Pseudomonadota</taxon>
        <taxon>Alphaproteobacteria</taxon>
        <taxon>Hyphomicrobiales</taxon>
        <taxon>Xanthobacteraceae</taxon>
        <taxon>Pseudolabrys</taxon>
    </lineage>
</organism>
<dbReference type="Gene3D" id="3.20.20.70">
    <property type="entry name" value="Aldolase class I"/>
    <property type="match status" value="1"/>
</dbReference>
<dbReference type="KEGG" id="ptaw:DW352_15270"/>
<gene>
    <name evidence="4" type="ORF">DW352_15270</name>
</gene>
<dbReference type="OrthoDB" id="9804454at2"/>